<sequence length="83" mass="9365">MDCLDNCWTKLSEQEPEENQHCLVMDADDQYQYGVAACVWSLGSFSAITALLTAENHDGGAWISLDVNKDMCYWQPINYGGRK</sequence>
<evidence type="ECO:0000313" key="2">
    <source>
        <dbReference type="Proteomes" id="UP000434907"/>
    </source>
</evidence>
<protein>
    <submittedName>
        <fullName evidence="1">Uncharacterized protein</fullName>
    </submittedName>
</protein>
<evidence type="ECO:0000313" key="1">
    <source>
        <dbReference type="EMBL" id="AZV02322.1"/>
    </source>
</evidence>
<dbReference type="EMBL" id="MK290738">
    <property type="protein sequence ID" value="AZV02322.1"/>
    <property type="molecule type" value="Genomic_DNA"/>
</dbReference>
<accession>A0A678ZRV2</accession>
<dbReference type="Proteomes" id="UP000434907">
    <property type="component" value="Segment"/>
</dbReference>
<gene>
    <name evidence="1" type="ORF">Arno18_136</name>
</gene>
<organism evidence="1 2">
    <name type="scientific">Pectobacterium phage Arno18</name>
    <dbReference type="NCBI Taxonomy" id="2500578"/>
    <lineage>
        <taxon>Viruses</taxon>
        <taxon>Duplodnaviria</taxon>
        <taxon>Heunggongvirae</taxon>
        <taxon>Uroviricota</taxon>
        <taxon>Caudoviricetes</taxon>
        <taxon>Andersonviridae</taxon>
        <taxon>Andersonviridae incertae sedis</taxon>
        <taxon>Arnovirus</taxon>
        <taxon>Arnovirus arno18</taxon>
    </lineage>
</organism>
<name>A0A678ZRV2_9CAUD</name>
<reference evidence="1 2" key="1">
    <citation type="submission" date="2018-12" db="EMBL/GenBank/DDBJ databases">
        <authorList>
            <person name="Shneider M.M."/>
            <person name="Kabilov M.R."/>
            <person name="Miroshnikov K.A."/>
        </authorList>
    </citation>
    <scope>NUCLEOTIDE SEQUENCE [LARGE SCALE GENOMIC DNA]</scope>
</reference>
<proteinExistence type="predicted"/>
<keyword evidence="2" id="KW-1185">Reference proteome</keyword>